<protein>
    <submittedName>
        <fullName evidence="1">Uncharacterized protein</fullName>
    </submittedName>
</protein>
<sequence>MISKGGKVIFFSFPTSSSRMVIQACSIGISSSHLESHIRHVVQPRKVFVCLWSSFSLPARYSLMKNHFPLGAWDSQPLP</sequence>
<accession>A0A645JMM2</accession>
<reference evidence="1" key="1">
    <citation type="submission" date="2019-08" db="EMBL/GenBank/DDBJ databases">
        <authorList>
            <person name="Kucharzyk K."/>
            <person name="Murdoch R.W."/>
            <person name="Higgins S."/>
            <person name="Loffler F."/>
        </authorList>
    </citation>
    <scope>NUCLEOTIDE SEQUENCE</scope>
</reference>
<proteinExistence type="predicted"/>
<gene>
    <name evidence="1" type="ORF">SDC9_209312</name>
</gene>
<organism evidence="1">
    <name type="scientific">bioreactor metagenome</name>
    <dbReference type="NCBI Taxonomy" id="1076179"/>
    <lineage>
        <taxon>unclassified sequences</taxon>
        <taxon>metagenomes</taxon>
        <taxon>ecological metagenomes</taxon>
    </lineage>
</organism>
<name>A0A645JMM2_9ZZZZ</name>
<dbReference type="AlphaFoldDB" id="A0A645JMM2"/>
<comment type="caution">
    <text evidence="1">The sequence shown here is derived from an EMBL/GenBank/DDBJ whole genome shotgun (WGS) entry which is preliminary data.</text>
</comment>
<dbReference type="EMBL" id="VSSQ01138365">
    <property type="protein sequence ID" value="MPN61574.1"/>
    <property type="molecule type" value="Genomic_DNA"/>
</dbReference>
<evidence type="ECO:0000313" key="1">
    <source>
        <dbReference type="EMBL" id="MPN61574.1"/>
    </source>
</evidence>